<feature type="domain" description="ITPR-interacting" evidence="2">
    <location>
        <begin position="607"/>
        <end position="754"/>
    </location>
</feature>
<feature type="region of interest" description="Disordered" evidence="1">
    <location>
        <begin position="829"/>
        <end position="850"/>
    </location>
</feature>
<evidence type="ECO:0000313" key="4">
    <source>
        <dbReference type="RefSeq" id="XP_022241796.1"/>
    </source>
</evidence>
<feature type="compositionally biased region" description="Polar residues" evidence="1">
    <location>
        <begin position="137"/>
        <end position="148"/>
    </location>
</feature>
<dbReference type="InterPro" id="IPR043444">
    <property type="entry name" value="TESPA1-like"/>
</dbReference>
<feature type="compositionally biased region" description="Basic and acidic residues" evidence="1">
    <location>
        <begin position="195"/>
        <end position="204"/>
    </location>
</feature>
<evidence type="ECO:0000313" key="3">
    <source>
        <dbReference type="Proteomes" id="UP000694941"/>
    </source>
</evidence>
<dbReference type="InterPro" id="IPR029325">
    <property type="entry name" value="ITPR-bd"/>
</dbReference>
<keyword evidence="3" id="KW-1185">Reference proteome</keyword>
<dbReference type="PANTHER" id="PTHR17469">
    <property type="entry name" value="SPERM SPECIFIC ANTIGEN 2-RELATED"/>
    <property type="match status" value="1"/>
</dbReference>
<dbReference type="GeneID" id="106459580"/>
<sequence length="850" mass="95107">MMVTPSTVRELVVNPNCSTHPTKEEDSKHINQDNSLTAQVVSRAQTLVSRASVALQNVTARTQSQQIPLYQTPTGRSRSSFFSRRDEITNPTKGNTSSHSPSSHLEAAQRAVRSHPLWKKGAELLAKAESLGDLTSSRCAQPSLSSKIPTFLSPRKPSSNFFQKNNDIKSKLQEKTRHLSQPNNRVSKSGQSKVEVTRKEESHKRNTAAKKKTSTAVLSAKPVCASSHKRSELSLTTQPVLECENQITKSSFVTLERDSTKGIRKSESCPHYPTKKENFLKETSENHDNKSCTNTVSKKKILRSQQRHNIKSDSELYGDSHLKSVLNILRSNLGPEEKLLAIKQKHDYWEQFSQISLLQKQEKSVQNEETNNCVIEADKSISSHVKQEQILSNSVNDNIYIKKTAPSSEDFSFVDLNVKKHQRCLNVMKTSSYSNIENGSQTNMTKEFNVPAKLDGMENVALSKRRQDTGIQGGEIHCKSANMTKKELKSILKIDVDRLSVEKTTPSQKSPVTVQEWVNSIQLAPGEESRSVEEKQNVCEQLPRSQTEKITPDVPISPTEQLREGSFDDNLYLGAEARNLDGVLQEAAVNRVANSLSPQSRRMSFGDLQSKQSSFNSDFSSYSGISSLSSVESLLEARRGDPEEVLLALGFGGKLPKDPISRIPKRFLLQPSCAKGVKVEDFLKHQEYLLARRVSGPLEFLGVSSQFHLKQQYLRRKCSSSCSFPQVARVSSLELHSTHLSHSGQSENGYKQKKARKSTVTFLDEIDPSQDFHKIPHISVTNPQNVTNLELSDKHWPSESSRPQDNTKWWNKFVYSSDVVISNSSNFSYSSSDTHTGISSPHRVVRSSLV</sequence>
<protein>
    <submittedName>
        <fullName evidence="4">Uncharacterized protein LOC106459580 isoform X1</fullName>
    </submittedName>
</protein>
<gene>
    <name evidence="4" type="primary">LOC106459580</name>
</gene>
<feature type="compositionally biased region" description="Polar residues" evidence="1">
    <location>
        <begin position="156"/>
        <end position="165"/>
    </location>
</feature>
<dbReference type="PANTHER" id="PTHR17469:SF15">
    <property type="entry name" value="ITPR-INTERACTING DOMAIN-CONTAINING PROTEIN"/>
    <property type="match status" value="1"/>
</dbReference>
<reference evidence="4" key="1">
    <citation type="submission" date="2025-08" db="UniProtKB">
        <authorList>
            <consortium name="RefSeq"/>
        </authorList>
    </citation>
    <scope>IDENTIFICATION</scope>
    <source>
        <tissue evidence="4">Muscle</tissue>
    </source>
</reference>
<proteinExistence type="predicted"/>
<feature type="compositionally biased region" description="Polar residues" evidence="1">
    <location>
        <begin position="89"/>
        <end position="103"/>
    </location>
</feature>
<dbReference type="RefSeq" id="XP_022241796.1">
    <property type="nucleotide sequence ID" value="XM_022386088.1"/>
</dbReference>
<feature type="region of interest" description="Disordered" evidence="1">
    <location>
        <begin position="71"/>
        <end position="114"/>
    </location>
</feature>
<feature type="region of interest" description="Disordered" evidence="1">
    <location>
        <begin position="137"/>
        <end position="214"/>
    </location>
</feature>
<organism evidence="3 4">
    <name type="scientific">Limulus polyphemus</name>
    <name type="common">Atlantic horseshoe crab</name>
    <dbReference type="NCBI Taxonomy" id="6850"/>
    <lineage>
        <taxon>Eukaryota</taxon>
        <taxon>Metazoa</taxon>
        <taxon>Ecdysozoa</taxon>
        <taxon>Arthropoda</taxon>
        <taxon>Chelicerata</taxon>
        <taxon>Merostomata</taxon>
        <taxon>Xiphosura</taxon>
        <taxon>Limulidae</taxon>
        <taxon>Limulus</taxon>
    </lineage>
</organism>
<name>A0ABM1SDU1_LIMPO</name>
<evidence type="ECO:0000259" key="2">
    <source>
        <dbReference type="SMART" id="SM01257"/>
    </source>
</evidence>
<feature type="compositionally biased region" description="Basic and acidic residues" evidence="1">
    <location>
        <begin position="166"/>
        <end position="177"/>
    </location>
</feature>
<dbReference type="Pfam" id="PF14722">
    <property type="entry name" value="KRAP_IP3R_bind"/>
    <property type="match status" value="1"/>
</dbReference>
<feature type="compositionally biased region" description="Polar residues" evidence="1">
    <location>
        <begin position="179"/>
        <end position="194"/>
    </location>
</feature>
<accession>A0ABM1SDU1</accession>
<evidence type="ECO:0000256" key="1">
    <source>
        <dbReference type="SAM" id="MobiDB-lite"/>
    </source>
</evidence>
<dbReference type="SMART" id="SM01257">
    <property type="entry name" value="KRAP_IP3R_bind"/>
    <property type="match status" value="1"/>
</dbReference>
<dbReference type="Proteomes" id="UP000694941">
    <property type="component" value="Unplaced"/>
</dbReference>